<evidence type="ECO:0000256" key="3">
    <source>
        <dbReference type="ARBA" id="ARBA00023008"/>
    </source>
</evidence>
<evidence type="ECO:0000313" key="6">
    <source>
        <dbReference type="EMBL" id="EMT53255.1"/>
    </source>
</evidence>
<dbReference type="PROSITE" id="PS51257">
    <property type="entry name" value="PROKAR_LIPOPROTEIN"/>
    <property type="match status" value="1"/>
</dbReference>
<dbReference type="AlphaFoldDB" id="M8ECN6"/>
<feature type="chain" id="PRO_5038651608" evidence="4">
    <location>
        <begin position="21"/>
        <end position="140"/>
    </location>
</feature>
<evidence type="ECO:0000256" key="4">
    <source>
        <dbReference type="SAM" id="SignalP"/>
    </source>
</evidence>
<keyword evidence="2" id="KW-0479">Metal-binding</keyword>
<reference evidence="6 7" key="1">
    <citation type="submission" date="2013-03" db="EMBL/GenBank/DDBJ databases">
        <title>Assembly of a new bacterial strain Brevibacillus borstelensis AK1.</title>
        <authorList>
            <person name="Rajan I."/>
            <person name="PoliReddy D."/>
            <person name="Sugumar T."/>
            <person name="Rathinam K."/>
            <person name="Alqarawi S."/>
            <person name="Khalil A.B."/>
            <person name="Sivakumar N."/>
        </authorList>
    </citation>
    <scope>NUCLEOTIDE SEQUENCE [LARGE SCALE GENOMIC DNA]</scope>
    <source>
        <strain evidence="6 7">AK1</strain>
    </source>
</reference>
<name>M8ECN6_9BACL</name>
<feature type="domain" description="EfeO-type cupredoxin-like" evidence="5">
    <location>
        <begin position="47"/>
        <end position="138"/>
    </location>
</feature>
<dbReference type="RefSeq" id="WP_003388162.1">
    <property type="nucleotide sequence ID" value="NZ_APBN01000003.1"/>
</dbReference>
<evidence type="ECO:0000259" key="5">
    <source>
        <dbReference type="Pfam" id="PF13473"/>
    </source>
</evidence>
<evidence type="ECO:0000256" key="2">
    <source>
        <dbReference type="ARBA" id="ARBA00022723"/>
    </source>
</evidence>
<dbReference type="GO" id="GO:0030313">
    <property type="term" value="C:cell envelope"/>
    <property type="evidence" value="ECO:0007669"/>
    <property type="project" value="UniProtKB-SubCell"/>
</dbReference>
<accession>M8ECN6</accession>
<dbReference type="InterPro" id="IPR028096">
    <property type="entry name" value="EfeO_Cupredoxin"/>
</dbReference>
<dbReference type="PANTHER" id="PTHR42838">
    <property type="entry name" value="CYTOCHROME C OXIDASE SUBUNIT II"/>
    <property type="match status" value="1"/>
</dbReference>
<dbReference type="InterPro" id="IPR008972">
    <property type="entry name" value="Cupredoxin"/>
</dbReference>
<comment type="caution">
    <text evidence="6">The sequence shown here is derived from an EMBL/GenBank/DDBJ whole genome shotgun (WGS) entry which is preliminary data.</text>
</comment>
<feature type="signal peptide" evidence="4">
    <location>
        <begin position="1"/>
        <end position="20"/>
    </location>
</feature>
<sequence length="140" mass="14328">MNKKALTSLILASAVALALAGCGNSQSDQGSAASNNAASTATADAGAAQSADGVKEIKLSATNFEFDQKEIHVKKGDKIKLTLTNTEGMHGVAIPDFNVDLKGDGSAEFTADKAGEFTFNCSVMCGAGHDTMTGKLIVEE</sequence>
<keyword evidence="7" id="KW-1185">Reference proteome</keyword>
<evidence type="ECO:0000256" key="1">
    <source>
        <dbReference type="ARBA" id="ARBA00004196"/>
    </source>
</evidence>
<dbReference type="EMBL" id="APBN01000003">
    <property type="protein sequence ID" value="EMT53255.1"/>
    <property type="molecule type" value="Genomic_DNA"/>
</dbReference>
<proteinExistence type="predicted"/>
<dbReference type="OrthoDB" id="279535at2"/>
<dbReference type="STRING" id="1300222.I532_10767"/>
<comment type="subcellular location">
    <subcellularLocation>
        <location evidence="1">Cell envelope</location>
    </subcellularLocation>
</comment>
<dbReference type="GeneID" id="89501275"/>
<dbReference type="InterPro" id="IPR051403">
    <property type="entry name" value="NosZ/Cyto_c_oxidase_sub2"/>
</dbReference>
<evidence type="ECO:0000313" key="7">
    <source>
        <dbReference type="Proteomes" id="UP000012081"/>
    </source>
</evidence>
<dbReference type="Pfam" id="PF13473">
    <property type="entry name" value="Cupredoxin_1"/>
    <property type="match status" value="1"/>
</dbReference>
<dbReference type="GO" id="GO:0046872">
    <property type="term" value="F:metal ion binding"/>
    <property type="evidence" value="ECO:0007669"/>
    <property type="project" value="UniProtKB-KW"/>
</dbReference>
<dbReference type="PANTHER" id="PTHR42838:SF2">
    <property type="entry name" value="NITROUS-OXIDE REDUCTASE"/>
    <property type="match status" value="1"/>
</dbReference>
<keyword evidence="3" id="KW-0186">Copper</keyword>
<dbReference type="SUPFAM" id="SSF49503">
    <property type="entry name" value="Cupredoxins"/>
    <property type="match status" value="1"/>
</dbReference>
<dbReference type="Gene3D" id="2.60.40.420">
    <property type="entry name" value="Cupredoxins - blue copper proteins"/>
    <property type="match status" value="1"/>
</dbReference>
<dbReference type="Proteomes" id="UP000012081">
    <property type="component" value="Unassembled WGS sequence"/>
</dbReference>
<organism evidence="6 7">
    <name type="scientific">Brevibacillus borstelensis AK1</name>
    <dbReference type="NCBI Taxonomy" id="1300222"/>
    <lineage>
        <taxon>Bacteria</taxon>
        <taxon>Bacillati</taxon>
        <taxon>Bacillota</taxon>
        <taxon>Bacilli</taxon>
        <taxon>Bacillales</taxon>
        <taxon>Paenibacillaceae</taxon>
        <taxon>Brevibacillus</taxon>
    </lineage>
</organism>
<keyword evidence="4" id="KW-0732">Signal</keyword>
<gene>
    <name evidence="6" type="ORF">I532_10767</name>
</gene>
<dbReference type="PATRIC" id="fig|1300222.3.peg.2235"/>
<protein>
    <submittedName>
        <fullName evidence="6">Cytochrome C oxidase subunit II</fullName>
    </submittedName>
</protein>